<dbReference type="GeneID" id="90529114"/>
<name>W0EW82_9BACT</name>
<dbReference type="Proteomes" id="UP000018901">
    <property type="component" value="Chromosome"/>
</dbReference>
<dbReference type="STRING" id="880074.BARVI_06780"/>
<reference evidence="1 2" key="1">
    <citation type="submission" date="2013-12" db="EMBL/GenBank/DDBJ databases">
        <authorList>
            <consortium name="DOE Joint Genome Institute"/>
            <person name="Eisen J."/>
            <person name="Huntemann M."/>
            <person name="Han J."/>
            <person name="Chen A."/>
            <person name="Kyrpides N."/>
            <person name="Mavromatis K."/>
            <person name="Markowitz V."/>
            <person name="Palaniappan K."/>
            <person name="Ivanova N."/>
            <person name="Schaumberg A."/>
            <person name="Pati A."/>
            <person name="Liolios K."/>
            <person name="Nordberg H.P."/>
            <person name="Cantor M.N."/>
            <person name="Hua S.X."/>
            <person name="Woyke T."/>
        </authorList>
    </citation>
    <scope>NUCLEOTIDE SEQUENCE [LARGE SCALE GENOMIC DNA]</scope>
    <source>
        <strain evidence="2">DSM 18177</strain>
    </source>
</reference>
<dbReference type="OrthoDB" id="1092151at2"/>
<gene>
    <name evidence="1" type="ORF">BARVI_06780</name>
</gene>
<dbReference type="RefSeq" id="WP_025278470.1">
    <property type="nucleotide sequence ID" value="NZ_CP007034.1"/>
</dbReference>
<organism evidence="1 2">
    <name type="scientific">Barnesiella viscericola DSM 18177</name>
    <dbReference type="NCBI Taxonomy" id="880074"/>
    <lineage>
        <taxon>Bacteria</taxon>
        <taxon>Pseudomonadati</taxon>
        <taxon>Bacteroidota</taxon>
        <taxon>Bacteroidia</taxon>
        <taxon>Bacteroidales</taxon>
        <taxon>Barnesiellaceae</taxon>
        <taxon>Barnesiella</taxon>
    </lineage>
</organism>
<dbReference type="AlphaFoldDB" id="W0EW82"/>
<dbReference type="HOGENOM" id="CLU_107135_0_0_10"/>
<keyword evidence="2" id="KW-1185">Reference proteome</keyword>
<dbReference type="EMBL" id="CP007034">
    <property type="protein sequence ID" value="AHF13803.1"/>
    <property type="molecule type" value="Genomic_DNA"/>
</dbReference>
<sequence length="232" mass="26802">MRTFYFVILAVLIWSYGTVGVYAQDKETAFVANLYGGVYLNNEQAWQLEPSISWLFHKNLGVAFGLELTRQYNQPCRQTIIDGREAELTDNERNIGWLILKPSVIIKSPAIWKRADNDCCLWAQVEPGLSLACPFRNSLTYEIKQFSGAVSQTVDYRTFPNKGLQWFYWNARASINFAVGRFIFKGGYSISNLDYYSGRRNITLDNGQKFYVPKRELSQSVFLSIGYVFHYR</sequence>
<dbReference type="KEGG" id="bvs:BARVI_06780"/>
<protein>
    <recommendedName>
        <fullName evidence="3">Outer membrane protein beta-barrel domain-containing protein</fullName>
    </recommendedName>
</protein>
<accession>W0EW82</accession>
<evidence type="ECO:0000313" key="1">
    <source>
        <dbReference type="EMBL" id="AHF13803.1"/>
    </source>
</evidence>
<evidence type="ECO:0008006" key="3">
    <source>
        <dbReference type="Google" id="ProtNLM"/>
    </source>
</evidence>
<dbReference type="eggNOG" id="ENOG50339Y5">
    <property type="taxonomic scope" value="Bacteria"/>
</dbReference>
<proteinExistence type="predicted"/>
<evidence type="ECO:0000313" key="2">
    <source>
        <dbReference type="Proteomes" id="UP000018901"/>
    </source>
</evidence>